<evidence type="ECO:0000313" key="4">
    <source>
        <dbReference type="EMBL" id="PMC61170.1"/>
    </source>
</evidence>
<dbReference type="InterPro" id="IPR007157">
    <property type="entry name" value="PspA_VIPP1"/>
</dbReference>
<evidence type="ECO:0008006" key="6">
    <source>
        <dbReference type="Google" id="ProtNLM"/>
    </source>
</evidence>
<feature type="coiled-coil region" evidence="2">
    <location>
        <begin position="130"/>
        <end position="164"/>
    </location>
</feature>
<dbReference type="EMBL" id="PNHF01000040">
    <property type="protein sequence ID" value="PMC61170.1"/>
    <property type="molecule type" value="Genomic_DNA"/>
</dbReference>
<organism evidence="4 5">
    <name type="scientific">Corynebacterium xerosis</name>
    <dbReference type="NCBI Taxonomy" id="1725"/>
    <lineage>
        <taxon>Bacteria</taxon>
        <taxon>Bacillati</taxon>
        <taxon>Actinomycetota</taxon>
        <taxon>Actinomycetes</taxon>
        <taxon>Mycobacteriales</taxon>
        <taxon>Corynebacteriaceae</taxon>
        <taxon>Corynebacterium</taxon>
    </lineage>
</organism>
<protein>
    <recommendedName>
        <fullName evidence="6">PspA/IM30 family protein</fullName>
    </recommendedName>
</protein>
<name>A0A2N6SVS2_9CORY</name>
<comment type="caution">
    <text evidence="4">The sequence shown here is derived from an EMBL/GenBank/DDBJ whole genome shotgun (WGS) entry which is preliminary data.</text>
</comment>
<dbReference type="Pfam" id="PF04012">
    <property type="entry name" value="PspA_IM30"/>
    <property type="match status" value="1"/>
</dbReference>
<dbReference type="STRING" id="1725.WU86_01325"/>
<evidence type="ECO:0000256" key="1">
    <source>
        <dbReference type="ARBA" id="ARBA00043985"/>
    </source>
</evidence>
<feature type="coiled-coil region" evidence="2">
    <location>
        <begin position="27"/>
        <end position="82"/>
    </location>
</feature>
<feature type="compositionally biased region" description="Basic and acidic residues" evidence="3">
    <location>
        <begin position="243"/>
        <end position="252"/>
    </location>
</feature>
<dbReference type="RefSeq" id="WP_102214762.1">
    <property type="nucleotide sequence ID" value="NZ_PNHF01000040.1"/>
</dbReference>
<reference evidence="4 5" key="1">
    <citation type="submission" date="2017-09" db="EMBL/GenBank/DDBJ databases">
        <title>Bacterial strain isolated from the female urinary microbiota.</title>
        <authorList>
            <person name="Thomas-White K."/>
            <person name="Kumar N."/>
            <person name="Forster S."/>
            <person name="Putonti C."/>
            <person name="Lawley T."/>
            <person name="Wolfe A.J."/>
        </authorList>
    </citation>
    <scope>NUCLEOTIDE SEQUENCE [LARGE SCALE GENOMIC DNA]</scope>
    <source>
        <strain evidence="4 5">UMB0908</strain>
    </source>
</reference>
<keyword evidence="2" id="KW-0175">Coiled coil</keyword>
<dbReference type="AlphaFoldDB" id="A0A2N6SVS2"/>
<accession>A0A2N6SVS2</accession>
<evidence type="ECO:0000256" key="3">
    <source>
        <dbReference type="SAM" id="MobiDB-lite"/>
    </source>
</evidence>
<gene>
    <name evidence="4" type="ORF">CJ204_12385</name>
</gene>
<sequence length="286" mass="30872">MANPFSKGWKYMMSSFDKKIDDNADPKVQIHQAAEAAREQHRQIQEQAAAVIGNRNQLEMSLSRLQKERDKLTANTRAAVQQADAARVAGDAAKAQELEHTAEIFASQLVSIETEIDQTTEMHGQAVRAAEEAQQQAKRSQVEYEQIKTQIRELESQADQAKMQETTSRTLDGLQGAASNPNVPTLDGVREKIESRYANALGAQELAANSHTGRMAEIEASGADARADARLAEIRAQMASESGRNELGKDSAGELEAGEEAAADVDDADVTLEEPGDAGMKGNPGA</sequence>
<feature type="compositionally biased region" description="Acidic residues" evidence="3">
    <location>
        <begin position="256"/>
        <end position="276"/>
    </location>
</feature>
<comment type="similarity">
    <text evidence="1">Belongs to the PspA/Vipp/IM30 family.</text>
</comment>
<dbReference type="Proteomes" id="UP000235363">
    <property type="component" value="Unassembled WGS sequence"/>
</dbReference>
<evidence type="ECO:0000256" key="2">
    <source>
        <dbReference type="SAM" id="Coils"/>
    </source>
</evidence>
<evidence type="ECO:0000313" key="5">
    <source>
        <dbReference type="Proteomes" id="UP000235363"/>
    </source>
</evidence>
<feature type="region of interest" description="Disordered" evidence="3">
    <location>
        <begin position="234"/>
        <end position="286"/>
    </location>
</feature>
<proteinExistence type="inferred from homology"/>